<reference evidence="2" key="2">
    <citation type="submission" date="2025-09" db="UniProtKB">
        <authorList>
            <consortium name="Ensembl"/>
        </authorList>
    </citation>
    <scope>IDENTIFICATION</scope>
</reference>
<feature type="compositionally biased region" description="Polar residues" evidence="1">
    <location>
        <begin position="51"/>
        <end position="62"/>
    </location>
</feature>
<accession>A0A674CH23</accession>
<feature type="region of interest" description="Disordered" evidence="1">
    <location>
        <begin position="51"/>
        <end position="109"/>
    </location>
</feature>
<keyword evidence="3" id="KW-1185">Reference proteome</keyword>
<evidence type="ECO:0000256" key="1">
    <source>
        <dbReference type="SAM" id="MobiDB-lite"/>
    </source>
</evidence>
<dbReference type="Proteomes" id="UP000472277">
    <property type="component" value="Chromosome 4"/>
</dbReference>
<organism evidence="2 3">
    <name type="scientific">Salmo trutta</name>
    <name type="common">Brown trout</name>
    <dbReference type="NCBI Taxonomy" id="8032"/>
    <lineage>
        <taxon>Eukaryota</taxon>
        <taxon>Metazoa</taxon>
        <taxon>Chordata</taxon>
        <taxon>Craniata</taxon>
        <taxon>Vertebrata</taxon>
        <taxon>Euteleostomi</taxon>
        <taxon>Actinopterygii</taxon>
        <taxon>Neopterygii</taxon>
        <taxon>Teleostei</taxon>
        <taxon>Protacanthopterygii</taxon>
        <taxon>Salmoniformes</taxon>
        <taxon>Salmonidae</taxon>
        <taxon>Salmoninae</taxon>
        <taxon>Salmo</taxon>
    </lineage>
</organism>
<reference evidence="2" key="1">
    <citation type="submission" date="2025-08" db="UniProtKB">
        <authorList>
            <consortium name="Ensembl"/>
        </authorList>
    </citation>
    <scope>IDENTIFICATION</scope>
</reference>
<evidence type="ECO:0000313" key="3">
    <source>
        <dbReference type="Proteomes" id="UP000472277"/>
    </source>
</evidence>
<dbReference type="InParanoid" id="A0A674CH23"/>
<name>A0A674CH23_SALTR</name>
<proteinExistence type="predicted"/>
<sequence>GQAVPQGPLVDHYSTLLRVVCVRPIPLSPTSHLSLLRSEIAPSSGLEASPSYLSLNKSSTHNHLPGHKAPPTMPCHPRLHRLYRDSFRMPAPHPAPSGPSPAGTGAGGAKRGLLKDIVEVPNMYLTENQVYWGNRTMLV</sequence>
<dbReference type="Ensembl" id="ENSSTUT00000087769.1">
    <property type="protein sequence ID" value="ENSSTUP00000082496.1"/>
    <property type="gene ID" value="ENSSTUG00000036252.1"/>
</dbReference>
<dbReference type="AlphaFoldDB" id="A0A674CH23"/>
<evidence type="ECO:0000313" key="2">
    <source>
        <dbReference type="Ensembl" id="ENSSTUP00000082496.1"/>
    </source>
</evidence>
<protein>
    <submittedName>
        <fullName evidence="2">Uncharacterized protein</fullName>
    </submittedName>
</protein>
<dbReference type="GeneTree" id="ENSGT00940000178247"/>